<dbReference type="InterPro" id="IPR029510">
    <property type="entry name" value="Ald_DH_CS_GLU"/>
</dbReference>
<organism evidence="8 9">
    <name type="scientific">Tilletia indica</name>
    <dbReference type="NCBI Taxonomy" id="43049"/>
    <lineage>
        <taxon>Eukaryota</taxon>
        <taxon>Fungi</taxon>
        <taxon>Dikarya</taxon>
        <taxon>Basidiomycota</taxon>
        <taxon>Ustilaginomycotina</taxon>
        <taxon>Exobasidiomycetes</taxon>
        <taxon>Tilletiales</taxon>
        <taxon>Tilletiaceae</taxon>
        <taxon>Tilletia</taxon>
    </lineage>
</organism>
<evidence type="ECO:0000256" key="2">
    <source>
        <dbReference type="ARBA" id="ARBA00023002"/>
    </source>
</evidence>
<evidence type="ECO:0000256" key="1">
    <source>
        <dbReference type="ARBA" id="ARBA00009986"/>
    </source>
</evidence>
<keyword evidence="9" id="KW-1185">Reference proteome</keyword>
<dbReference type="InterPro" id="IPR016160">
    <property type="entry name" value="Ald_DH_CS_CYS"/>
</dbReference>
<evidence type="ECO:0000256" key="3">
    <source>
        <dbReference type="ARBA" id="ARBA00023027"/>
    </source>
</evidence>
<dbReference type="InterPro" id="IPR016161">
    <property type="entry name" value="Ald_DH/histidinol_DH"/>
</dbReference>
<protein>
    <recommendedName>
        <fullName evidence="4">aldehyde dehydrogenase (NAD(+))</fullName>
        <ecNumber evidence="4">1.2.1.3</ecNumber>
    </recommendedName>
</protein>
<dbReference type="InterPro" id="IPR015590">
    <property type="entry name" value="Aldehyde_DH_dom"/>
</dbReference>
<keyword evidence="2 6" id="KW-0560">Oxidoreductase</keyword>
<dbReference type="InterPro" id="IPR016162">
    <property type="entry name" value="Ald_DH_N"/>
</dbReference>
<dbReference type="FunFam" id="3.40.605.10:FF:000029">
    <property type="entry name" value="Aldehyde dehydrogenase, mitochondrial"/>
    <property type="match status" value="1"/>
</dbReference>
<evidence type="ECO:0000256" key="4">
    <source>
        <dbReference type="ARBA" id="ARBA00024226"/>
    </source>
</evidence>
<dbReference type="EMBL" id="LWDF02000422">
    <property type="protein sequence ID" value="KAE8248892.1"/>
    <property type="molecule type" value="Genomic_DNA"/>
</dbReference>
<accession>A0A8T8SWG6</accession>
<feature type="active site" evidence="5">
    <location>
        <position position="235"/>
    </location>
</feature>
<evidence type="ECO:0000259" key="7">
    <source>
        <dbReference type="Pfam" id="PF00171"/>
    </source>
</evidence>
<dbReference type="PANTHER" id="PTHR11699">
    <property type="entry name" value="ALDEHYDE DEHYDROGENASE-RELATED"/>
    <property type="match status" value="1"/>
</dbReference>
<evidence type="ECO:0000313" key="9">
    <source>
        <dbReference type="Proteomes" id="UP000077521"/>
    </source>
</evidence>
<dbReference type="Proteomes" id="UP000077521">
    <property type="component" value="Unassembled WGS sequence"/>
</dbReference>
<dbReference type="Gene3D" id="3.40.605.10">
    <property type="entry name" value="Aldehyde Dehydrogenase, Chain A, domain 1"/>
    <property type="match status" value="2"/>
</dbReference>
<dbReference type="InterPro" id="IPR016163">
    <property type="entry name" value="Ald_DH_C"/>
</dbReference>
<feature type="domain" description="Aldehyde dehydrogenase" evidence="7">
    <location>
        <begin position="144"/>
        <end position="309"/>
    </location>
</feature>
<sequence length="318" mass="33607">MPVPQVKLSFPGGPCAQKGSTFSGGLFINNEFVASESGKTFAVIDPSTGTEVAQVTEATEKDVDRAVKAAQKAFDTTWGTKVPGHECGKVLMRLADPVEANLDELASIESLDNGKPFSIAKGFDLSQVAANLRYMGGWADKNTGQIAPALATGNTVVIKTAEQTPLTALKLCELIKEAGFPAGVVNVISGFGPVAGAAIASHMDIHKVAFTGSTLVGRQIMQVAAKTNLKKVTLELGGKSPNVIYDDADLEQAVKWCAFGFAFNAGQCCCAGTRVYVQEGIHEKFMARLKEVVSEMHVSGPWDEKAFHGESSSIPRAL</sequence>
<evidence type="ECO:0000256" key="6">
    <source>
        <dbReference type="RuleBase" id="RU003345"/>
    </source>
</evidence>
<name>A0A8T8SWG6_9BASI</name>
<comment type="similarity">
    <text evidence="1 6">Belongs to the aldehyde dehydrogenase family.</text>
</comment>
<dbReference type="GO" id="GO:0004029">
    <property type="term" value="F:aldehyde dehydrogenase (NAD+) activity"/>
    <property type="evidence" value="ECO:0007669"/>
    <property type="project" value="UniProtKB-EC"/>
</dbReference>
<dbReference type="Pfam" id="PF00171">
    <property type="entry name" value="Aldedh"/>
    <property type="match status" value="1"/>
</dbReference>
<dbReference type="PROSITE" id="PS00687">
    <property type="entry name" value="ALDEHYDE_DEHYDR_GLU"/>
    <property type="match status" value="1"/>
</dbReference>
<dbReference type="AlphaFoldDB" id="A0A8T8SWG6"/>
<reference evidence="8" key="2">
    <citation type="journal article" date="2019" name="IMA Fungus">
        <title>Genome sequencing and comparison of five Tilletia species to identify candidate genes for the detection of regulated species infecting wheat.</title>
        <authorList>
            <person name="Nguyen H.D.T."/>
            <person name="Sultana T."/>
            <person name="Kesanakurti P."/>
            <person name="Hambleton S."/>
        </authorList>
    </citation>
    <scope>NUCLEOTIDE SEQUENCE</scope>
    <source>
        <strain evidence="8">DAOMC 236416</strain>
    </source>
</reference>
<dbReference type="Gene3D" id="3.40.309.10">
    <property type="entry name" value="Aldehyde Dehydrogenase, Chain A, domain 2"/>
    <property type="match status" value="1"/>
</dbReference>
<dbReference type="PROSITE" id="PS00070">
    <property type="entry name" value="ALDEHYDE_DEHYDR_CYS"/>
    <property type="match status" value="1"/>
</dbReference>
<keyword evidence="3" id="KW-0520">NAD</keyword>
<evidence type="ECO:0000313" key="8">
    <source>
        <dbReference type="EMBL" id="KAE8248892.1"/>
    </source>
</evidence>
<comment type="caution">
    <text evidence="8">The sequence shown here is derived from an EMBL/GenBank/DDBJ whole genome shotgun (WGS) entry which is preliminary data.</text>
</comment>
<reference evidence="8" key="1">
    <citation type="submission" date="2016-04" db="EMBL/GenBank/DDBJ databases">
        <authorList>
            <person name="Nguyen H.D."/>
            <person name="Samba Siva P."/>
            <person name="Cullis J."/>
            <person name="Levesque C.A."/>
            <person name="Hambleton S."/>
        </authorList>
    </citation>
    <scope>NUCLEOTIDE SEQUENCE</scope>
    <source>
        <strain evidence="8">DAOMC 236416</strain>
    </source>
</reference>
<dbReference type="SUPFAM" id="SSF53720">
    <property type="entry name" value="ALDH-like"/>
    <property type="match status" value="1"/>
</dbReference>
<evidence type="ECO:0000256" key="5">
    <source>
        <dbReference type="PROSITE-ProRule" id="PRU10007"/>
    </source>
</evidence>
<gene>
    <name evidence="8" type="ORF">A4X13_0g5432</name>
</gene>
<dbReference type="EC" id="1.2.1.3" evidence="4"/>
<proteinExistence type="inferred from homology"/>